<reference evidence="2 3" key="1">
    <citation type="submission" date="2024-11" db="EMBL/GenBank/DDBJ databases">
        <title>Chromosome-level genome assembly of the freshwater bivalve Anodonta woodiana.</title>
        <authorList>
            <person name="Chen X."/>
        </authorList>
    </citation>
    <scope>NUCLEOTIDE SEQUENCE [LARGE SCALE GENOMIC DNA]</scope>
    <source>
        <strain evidence="2">MN2024</strain>
        <tissue evidence="2">Gills</tissue>
    </source>
</reference>
<dbReference type="AlphaFoldDB" id="A0ABD3T5I1"/>
<organism evidence="2 3">
    <name type="scientific">Sinanodonta woodiana</name>
    <name type="common">Chinese pond mussel</name>
    <name type="synonym">Anodonta woodiana</name>
    <dbReference type="NCBI Taxonomy" id="1069815"/>
    <lineage>
        <taxon>Eukaryota</taxon>
        <taxon>Metazoa</taxon>
        <taxon>Spiralia</taxon>
        <taxon>Lophotrochozoa</taxon>
        <taxon>Mollusca</taxon>
        <taxon>Bivalvia</taxon>
        <taxon>Autobranchia</taxon>
        <taxon>Heteroconchia</taxon>
        <taxon>Palaeoheterodonta</taxon>
        <taxon>Unionida</taxon>
        <taxon>Unionoidea</taxon>
        <taxon>Unionidae</taxon>
        <taxon>Unioninae</taxon>
        <taxon>Sinanodonta</taxon>
    </lineage>
</organism>
<feature type="region of interest" description="Disordered" evidence="1">
    <location>
        <begin position="31"/>
        <end position="55"/>
    </location>
</feature>
<sequence>MEESAQTDLLVHYLLRTKVKIHFIVVKRKDTGHSSALREKRRNRKNKRKQSGFKKKNVLMMRENLCL</sequence>
<proteinExistence type="predicted"/>
<name>A0ABD3T5I1_SINWO</name>
<gene>
    <name evidence="2" type="ORF">ACJMK2_023344</name>
</gene>
<feature type="compositionally biased region" description="Basic residues" evidence="1">
    <location>
        <begin position="39"/>
        <end position="55"/>
    </location>
</feature>
<dbReference type="EMBL" id="JBJQND010000019">
    <property type="protein sequence ID" value="KAL3831607.1"/>
    <property type="molecule type" value="Genomic_DNA"/>
</dbReference>
<protein>
    <submittedName>
        <fullName evidence="2">Uncharacterized protein</fullName>
    </submittedName>
</protein>
<evidence type="ECO:0000313" key="2">
    <source>
        <dbReference type="EMBL" id="KAL3831607.1"/>
    </source>
</evidence>
<keyword evidence="3" id="KW-1185">Reference proteome</keyword>
<accession>A0ABD3T5I1</accession>
<comment type="caution">
    <text evidence="2">The sequence shown here is derived from an EMBL/GenBank/DDBJ whole genome shotgun (WGS) entry which is preliminary data.</text>
</comment>
<evidence type="ECO:0000313" key="3">
    <source>
        <dbReference type="Proteomes" id="UP001634394"/>
    </source>
</evidence>
<evidence type="ECO:0000256" key="1">
    <source>
        <dbReference type="SAM" id="MobiDB-lite"/>
    </source>
</evidence>
<dbReference type="Proteomes" id="UP001634394">
    <property type="component" value="Unassembled WGS sequence"/>
</dbReference>